<feature type="transmembrane region" description="Helical" evidence="2">
    <location>
        <begin position="299"/>
        <end position="321"/>
    </location>
</feature>
<feature type="transmembrane region" description="Helical" evidence="2">
    <location>
        <begin position="215"/>
        <end position="233"/>
    </location>
</feature>
<keyword evidence="2" id="KW-0472">Membrane</keyword>
<feature type="transmembrane region" description="Helical" evidence="2">
    <location>
        <begin position="273"/>
        <end position="292"/>
    </location>
</feature>
<dbReference type="InterPro" id="IPR010640">
    <property type="entry name" value="Low_temperature_requirement_A"/>
</dbReference>
<dbReference type="Proteomes" id="UP001212841">
    <property type="component" value="Unassembled WGS sequence"/>
</dbReference>
<keyword evidence="2" id="KW-0812">Transmembrane</keyword>
<dbReference type="AlphaFoldDB" id="A0AAD5SIE7"/>
<keyword evidence="4" id="KW-1185">Reference proteome</keyword>
<feature type="transmembrane region" description="Helical" evidence="2">
    <location>
        <begin position="438"/>
        <end position="462"/>
    </location>
</feature>
<evidence type="ECO:0000256" key="2">
    <source>
        <dbReference type="SAM" id="Phobius"/>
    </source>
</evidence>
<feature type="transmembrane region" description="Helical" evidence="2">
    <location>
        <begin position="245"/>
        <end position="267"/>
    </location>
</feature>
<evidence type="ECO:0008006" key="5">
    <source>
        <dbReference type="Google" id="ProtNLM"/>
    </source>
</evidence>
<sequence>MADTVEVLSVKSAKSATTVGSRLATLAPRVIHDGARRVHVYETSKELTQWTEENKGQNENVEACVLGGAAHIAVLKRRVKELASQAESANADREAAAQREASLKAELDSFRHDLQLLDPNAPLTPPEHHEHHTVKDFGSIPMVLLPEEEHSDVQLFWEKPRVRQYLHNLTTLHREESERKTTWLELFFDLLFVGLVAIVGHHYVEHPSSAALGQYILLFLMSFRTWMDMLVFYDSFASNDVVQKIFVVWIMALLVGLGVNITYGATITHVQHTIFYLLTRLSFSATYLVYILHFPHFRASFIGMAAGFFISLPFWIAALVVDEHVRLPLMWIGVLIDVFTSHVAILLERYIKAWPKPEYRLAVNIEHLTERYGLFLIIVIGEVVIALFFPSESANPTLPLLKAIFGLLLALNLSWIYFDADGSRQALHAMRRSAWAGLLWGLMHIPVFCALVLAGSSMGFVVRASDEVHHEEAAGGHGEVSAHLVARAAKALEMGEPLSKPLFRTFFGALSMTLLGMSILGACHKSPDNMRIRKWFRTGLRVLVAIFFAALAGVGEGLSPMGCIGVAWGLTLALVILETYSRTGRREDPTEVAVIEEKTAAVK</sequence>
<feature type="transmembrane region" description="Helical" evidence="2">
    <location>
        <begin position="397"/>
        <end position="418"/>
    </location>
</feature>
<feature type="transmembrane region" description="Helical" evidence="2">
    <location>
        <begin position="558"/>
        <end position="577"/>
    </location>
</feature>
<feature type="coiled-coil region" evidence="1">
    <location>
        <begin position="72"/>
        <end position="106"/>
    </location>
</feature>
<gene>
    <name evidence="3" type="ORF">HK097_003099</name>
</gene>
<dbReference type="EMBL" id="JADGJD010000171">
    <property type="protein sequence ID" value="KAJ3053909.1"/>
    <property type="molecule type" value="Genomic_DNA"/>
</dbReference>
<feature type="transmembrane region" description="Helical" evidence="2">
    <location>
        <begin position="183"/>
        <end position="203"/>
    </location>
</feature>
<feature type="transmembrane region" description="Helical" evidence="2">
    <location>
        <begin position="372"/>
        <end position="391"/>
    </location>
</feature>
<evidence type="ECO:0000313" key="4">
    <source>
        <dbReference type="Proteomes" id="UP001212841"/>
    </source>
</evidence>
<evidence type="ECO:0000313" key="3">
    <source>
        <dbReference type="EMBL" id="KAJ3053909.1"/>
    </source>
</evidence>
<organism evidence="3 4">
    <name type="scientific">Rhizophlyctis rosea</name>
    <dbReference type="NCBI Taxonomy" id="64517"/>
    <lineage>
        <taxon>Eukaryota</taxon>
        <taxon>Fungi</taxon>
        <taxon>Fungi incertae sedis</taxon>
        <taxon>Chytridiomycota</taxon>
        <taxon>Chytridiomycota incertae sedis</taxon>
        <taxon>Chytridiomycetes</taxon>
        <taxon>Rhizophlyctidales</taxon>
        <taxon>Rhizophlyctidaceae</taxon>
        <taxon>Rhizophlyctis</taxon>
    </lineage>
</organism>
<reference evidence="3" key="1">
    <citation type="submission" date="2020-05" db="EMBL/GenBank/DDBJ databases">
        <title>Phylogenomic resolution of chytrid fungi.</title>
        <authorList>
            <person name="Stajich J.E."/>
            <person name="Amses K."/>
            <person name="Simmons R."/>
            <person name="Seto K."/>
            <person name="Myers J."/>
            <person name="Bonds A."/>
            <person name="Quandt C.A."/>
            <person name="Barry K."/>
            <person name="Liu P."/>
            <person name="Grigoriev I."/>
            <person name="Longcore J.E."/>
            <person name="James T.Y."/>
        </authorList>
    </citation>
    <scope>NUCLEOTIDE SEQUENCE</scope>
    <source>
        <strain evidence="3">JEL0318</strain>
    </source>
</reference>
<keyword evidence="1" id="KW-0175">Coiled coil</keyword>
<dbReference type="PANTHER" id="PTHR36840">
    <property type="entry name" value="BLL5714 PROTEIN"/>
    <property type="match status" value="1"/>
</dbReference>
<keyword evidence="2" id="KW-1133">Transmembrane helix</keyword>
<name>A0AAD5SIE7_9FUNG</name>
<accession>A0AAD5SIE7</accession>
<protein>
    <recommendedName>
        <fullName evidence="5">Low temperature requirement A</fullName>
    </recommendedName>
</protein>
<comment type="caution">
    <text evidence="3">The sequence shown here is derived from an EMBL/GenBank/DDBJ whole genome shotgun (WGS) entry which is preliminary data.</text>
</comment>
<evidence type="ECO:0000256" key="1">
    <source>
        <dbReference type="SAM" id="Coils"/>
    </source>
</evidence>
<feature type="transmembrane region" description="Helical" evidence="2">
    <location>
        <begin position="502"/>
        <end position="523"/>
    </location>
</feature>
<feature type="transmembrane region" description="Helical" evidence="2">
    <location>
        <begin position="535"/>
        <end position="552"/>
    </location>
</feature>
<proteinExistence type="predicted"/>
<dbReference type="Pfam" id="PF06772">
    <property type="entry name" value="LtrA"/>
    <property type="match status" value="1"/>
</dbReference>
<feature type="transmembrane region" description="Helical" evidence="2">
    <location>
        <begin position="327"/>
        <end position="351"/>
    </location>
</feature>
<dbReference type="PANTHER" id="PTHR36840:SF1">
    <property type="entry name" value="BLL5714 PROTEIN"/>
    <property type="match status" value="1"/>
</dbReference>